<sequence>MENFISDPGVSDHLKRDFESKKGPGLLYQVYQRKDVLGGRIHQLPVGKVGEPRFWHGCPQAAILHALRAVIHPSPGWIPDPIRDTYIELAKAWSLESQDGAGGSNVLPIILSNISEPSDEGSSENSGGRGNGGDDGCGSDHDHHTGNYDGQQETKANSSVISRNHNMTPRVDAQQSLTSYGSQQRIKKPNPWRYGPYYTSNDAVSLFSTVLHPGM</sequence>
<evidence type="ECO:0000313" key="3">
    <source>
        <dbReference type="Proteomes" id="UP001307849"/>
    </source>
</evidence>
<keyword evidence="3" id="KW-1185">Reference proteome</keyword>
<feature type="compositionally biased region" description="Polar residues" evidence="1">
    <location>
        <begin position="148"/>
        <end position="157"/>
    </location>
</feature>
<organism evidence="2 3">
    <name type="scientific">Arthrobotrys conoides</name>
    <dbReference type="NCBI Taxonomy" id="74498"/>
    <lineage>
        <taxon>Eukaryota</taxon>
        <taxon>Fungi</taxon>
        <taxon>Dikarya</taxon>
        <taxon>Ascomycota</taxon>
        <taxon>Pezizomycotina</taxon>
        <taxon>Orbiliomycetes</taxon>
        <taxon>Orbiliales</taxon>
        <taxon>Orbiliaceae</taxon>
        <taxon>Arthrobotrys</taxon>
    </lineage>
</organism>
<accession>A0AAN8N6M7</accession>
<evidence type="ECO:0000256" key="1">
    <source>
        <dbReference type="SAM" id="MobiDB-lite"/>
    </source>
</evidence>
<name>A0AAN8N6M7_9PEZI</name>
<feature type="compositionally biased region" description="Gly residues" evidence="1">
    <location>
        <begin position="127"/>
        <end position="136"/>
    </location>
</feature>
<evidence type="ECO:0000313" key="2">
    <source>
        <dbReference type="EMBL" id="KAK6498141.1"/>
    </source>
</evidence>
<feature type="region of interest" description="Disordered" evidence="1">
    <location>
        <begin position="114"/>
        <end position="157"/>
    </location>
</feature>
<dbReference type="Proteomes" id="UP001307849">
    <property type="component" value="Unassembled WGS sequence"/>
</dbReference>
<dbReference type="AlphaFoldDB" id="A0AAN8N6M7"/>
<proteinExistence type="predicted"/>
<gene>
    <name evidence="2" type="ORF">TWF506_004380</name>
</gene>
<comment type="caution">
    <text evidence="2">The sequence shown here is derived from an EMBL/GenBank/DDBJ whole genome shotgun (WGS) entry which is preliminary data.</text>
</comment>
<dbReference type="EMBL" id="JAVHJM010000014">
    <property type="protein sequence ID" value="KAK6498141.1"/>
    <property type="molecule type" value="Genomic_DNA"/>
</dbReference>
<protein>
    <submittedName>
        <fullName evidence="2">Uncharacterized protein</fullName>
    </submittedName>
</protein>
<reference evidence="2 3" key="1">
    <citation type="submission" date="2019-10" db="EMBL/GenBank/DDBJ databases">
        <authorList>
            <person name="Palmer J.M."/>
        </authorList>
    </citation>
    <scope>NUCLEOTIDE SEQUENCE [LARGE SCALE GENOMIC DNA]</scope>
    <source>
        <strain evidence="2 3">TWF506</strain>
    </source>
</reference>